<reference evidence="2" key="1">
    <citation type="journal article" date="2017" name="Nat. Genet.">
        <title>Contrasting evolutionary genome dynamics between domesticated and wild yeasts.</title>
        <authorList>
            <person name="Yue J.X."/>
            <person name="Li J."/>
            <person name="Aigrain L."/>
            <person name="Hallin J."/>
            <person name="Persson K."/>
            <person name="Oliver K."/>
            <person name="Bergstrom A."/>
            <person name="Coupland P."/>
            <person name="Warringer J."/>
            <person name="Lagomarsino M.C."/>
            <person name="Fischer G."/>
            <person name="Durbin R."/>
            <person name="Liti G."/>
        </authorList>
    </citation>
    <scope>NUCLEOTIDE SEQUENCE</scope>
    <source>
        <strain evidence="2">CBS432</strain>
    </source>
</reference>
<dbReference type="GeneID" id="54630047"/>
<feature type="region of interest" description="Disordered" evidence="1">
    <location>
        <begin position="45"/>
        <end position="66"/>
    </location>
</feature>
<dbReference type="KEGG" id="spao:SPAR_E00620"/>
<dbReference type="RefSeq" id="XP_033765805.1">
    <property type="nucleotide sequence ID" value="XM_033909914.1"/>
</dbReference>
<dbReference type="AlphaFoldDB" id="A0A8B8UPV2"/>
<protein>
    <submittedName>
        <fullName evidence="2">Uncharacterized protein</fullName>
    </submittedName>
</protein>
<name>A0A8B8UPV2_SACPA</name>
<reference evidence="2" key="3">
    <citation type="submission" date="2025-07" db="EMBL/GenBank/DDBJ databases">
        <authorList>
            <consortium name="NCBI Genome Project"/>
        </authorList>
    </citation>
    <scope>NUCLEOTIDE SEQUENCE</scope>
    <source>
        <strain evidence="2">CBS432</strain>
    </source>
</reference>
<dbReference type="VEuPathDB" id="FungiDB:SPAR_E00620"/>
<evidence type="ECO:0000313" key="2">
    <source>
        <dbReference type="RefSeq" id="XP_033765805.1"/>
    </source>
</evidence>
<proteinExistence type="predicted"/>
<reference evidence="2" key="2">
    <citation type="submission" date="2020-01" db="EMBL/GenBank/DDBJ databases">
        <title>Population-level Yeast Reference Genomes.</title>
        <authorList>
            <person name="Yue J.-X."/>
        </authorList>
    </citation>
    <scope>NUCLEOTIDE SEQUENCE</scope>
    <source>
        <strain evidence="2">CBS432</strain>
    </source>
</reference>
<evidence type="ECO:0000256" key="1">
    <source>
        <dbReference type="SAM" id="MobiDB-lite"/>
    </source>
</evidence>
<accession>A0A8B8UPV2</accession>
<organism evidence="2">
    <name type="scientific">Saccharomyces paradoxus</name>
    <name type="common">Yeast</name>
    <name type="synonym">Saccharomyces douglasii</name>
    <dbReference type="NCBI Taxonomy" id="27291"/>
    <lineage>
        <taxon>Eukaryota</taxon>
        <taxon>Fungi</taxon>
        <taxon>Dikarya</taxon>
        <taxon>Ascomycota</taxon>
        <taxon>Saccharomycotina</taxon>
        <taxon>Saccharomycetes</taxon>
        <taxon>Saccharomycetales</taxon>
        <taxon>Saccharomycetaceae</taxon>
        <taxon>Saccharomyces</taxon>
    </lineage>
</organism>
<reference evidence="2" key="4">
    <citation type="submission" date="2025-08" db="UniProtKB">
        <authorList>
            <consortium name="RefSeq"/>
        </authorList>
    </citation>
    <scope>IDENTIFICATION</scope>
    <source>
        <strain evidence="2">CBS432</strain>
    </source>
</reference>
<gene>
    <name evidence="2" type="ORF">SPAR_E00620</name>
</gene>
<sequence>MAVPNLPCYITLPLIDRSTARIQFVEQKYRRVPLPVNKRCCPHPIPHARTHKAPIPFTTPNTTGIL</sequence>